<dbReference type="PANTHER" id="PTHR20992:SF9">
    <property type="entry name" value="AT15442P-RELATED"/>
    <property type="match status" value="1"/>
</dbReference>
<dbReference type="OrthoDB" id="8061853at2"/>
<name>A0A2S3ZYU1_ARTGL</name>
<sequence length="332" mass="34688">MALHIRIVVPADLSDQVVAVATGHAGVSEVSRAVGASIVPAGDVITVQAVRESVEGLLEKLHELNIAGVGSVTITTPELVISERLEQADKAVPGDEADAIIWDEVENDTSEESKLTWSYLAFIVIAVQLAGIGIVTDSTIAIVGAMVLGPEFGALAGLALALVDRRWKLARRAALALAVGFPLAIVITALAAFVSIPLGLFEPADVLASSSSTEFIYHPGWYSFIVAVLAGAAGMLSLIGRKSTMLVGVFISVTTVPAAGYVAVAVVLGQPDRAAGSALQLLLNMAGIIVSAAVVLLIYRLIRRRRPALSQYSAAQAKLGLPRLGARRTFRR</sequence>
<feature type="transmembrane region" description="Helical" evidence="1">
    <location>
        <begin position="175"/>
        <end position="201"/>
    </location>
</feature>
<dbReference type="RefSeq" id="WP_103464804.1">
    <property type="nucleotide sequence ID" value="NZ_PPXB01000013.1"/>
</dbReference>
<reference evidence="2 3" key="1">
    <citation type="submission" date="2018-01" db="EMBL/GenBank/DDBJ databases">
        <title>Arthrobacter sp. nov., from glaciers in China.</title>
        <authorList>
            <person name="Liu Q."/>
            <person name="Xin Y.-H."/>
        </authorList>
    </citation>
    <scope>NUCLEOTIDE SEQUENCE [LARGE SCALE GENOMIC DNA]</scope>
    <source>
        <strain evidence="2 3">HLT2-12-2</strain>
    </source>
</reference>
<comment type="caution">
    <text evidence="2">The sequence shown here is derived from an EMBL/GenBank/DDBJ whole genome shotgun (WGS) entry which is preliminary data.</text>
</comment>
<dbReference type="Pfam" id="PF04087">
    <property type="entry name" value="DUF389"/>
    <property type="match status" value="1"/>
</dbReference>
<evidence type="ECO:0000256" key="1">
    <source>
        <dbReference type="SAM" id="Phobius"/>
    </source>
</evidence>
<dbReference type="AlphaFoldDB" id="A0A2S3ZYU1"/>
<dbReference type="Proteomes" id="UP000237061">
    <property type="component" value="Unassembled WGS sequence"/>
</dbReference>
<keyword evidence="1" id="KW-1133">Transmembrane helix</keyword>
<keyword evidence="1" id="KW-0812">Transmembrane</keyword>
<organism evidence="2 3">
    <name type="scientific">Arthrobacter glacialis</name>
    <dbReference type="NCBI Taxonomy" id="1664"/>
    <lineage>
        <taxon>Bacteria</taxon>
        <taxon>Bacillati</taxon>
        <taxon>Actinomycetota</taxon>
        <taxon>Actinomycetes</taxon>
        <taxon>Micrococcales</taxon>
        <taxon>Micrococcaceae</taxon>
        <taxon>Arthrobacter</taxon>
    </lineage>
</organism>
<accession>A0A2S3ZYU1</accession>
<protein>
    <submittedName>
        <fullName evidence="2">DUF389 domain-containing protein</fullName>
    </submittedName>
</protein>
<feature type="transmembrane region" description="Helical" evidence="1">
    <location>
        <begin position="281"/>
        <end position="302"/>
    </location>
</feature>
<dbReference type="InterPro" id="IPR005240">
    <property type="entry name" value="DUF389"/>
</dbReference>
<proteinExistence type="predicted"/>
<dbReference type="PANTHER" id="PTHR20992">
    <property type="entry name" value="AT15442P-RELATED"/>
    <property type="match status" value="1"/>
</dbReference>
<feature type="transmembrane region" description="Helical" evidence="1">
    <location>
        <begin position="117"/>
        <end position="135"/>
    </location>
</feature>
<dbReference type="EMBL" id="PPXC01000004">
    <property type="protein sequence ID" value="POH74082.1"/>
    <property type="molecule type" value="Genomic_DNA"/>
</dbReference>
<feature type="transmembrane region" description="Helical" evidence="1">
    <location>
        <begin position="221"/>
        <end position="239"/>
    </location>
</feature>
<gene>
    <name evidence="2" type="ORF">CVS27_05785</name>
</gene>
<feature type="transmembrane region" description="Helical" evidence="1">
    <location>
        <begin position="246"/>
        <end position="269"/>
    </location>
</feature>
<feature type="transmembrane region" description="Helical" evidence="1">
    <location>
        <begin position="141"/>
        <end position="163"/>
    </location>
</feature>
<keyword evidence="1" id="KW-0472">Membrane</keyword>
<keyword evidence="3" id="KW-1185">Reference proteome</keyword>
<evidence type="ECO:0000313" key="2">
    <source>
        <dbReference type="EMBL" id="POH74082.1"/>
    </source>
</evidence>
<evidence type="ECO:0000313" key="3">
    <source>
        <dbReference type="Proteomes" id="UP000237061"/>
    </source>
</evidence>